<proteinExistence type="predicted"/>
<evidence type="ECO:0000256" key="1">
    <source>
        <dbReference type="SAM" id="SignalP"/>
    </source>
</evidence>
<dbReference type="OrthoDB" id="978645at2"/>
<dbReference type="AlphaFoldDB" id="A0A0A2MCF9"/>
<feature type="chain" id="PRO_5002003127" description="Outer membrane protein beta-barrel domain-containing protein" evidence="1">
    <location>
        <begin position="21"/>
        <end position="169"/>
    </location>
</feature>
<dbReference type="InterPro" id="IPR011250">
    <property type="entry name" value="OMP/PagP_B-barrel"/>
</dbReference>
<dbReference type="eggNOG" id="COG1629">
    <property type="taxonomic scope" value="Bacteria"/>
</dbReference>
<keyword evidence="3" id="KW-1185">Reference proteome</keyword>
<evidence type="ECO:0008006" key="4">
    <source>
        <dbReference type="Google" id="ProtNLM"/>
    </source>
</evidence>
<sequence>MKKLFYLSVMLFGLALSTQAQDRKNAIGLRLGDNDGFGGEVSYQRWISNKNRLEFDLGWRDTKHYDAAKLIGIYQWVWNIDNGFKWYAGPGAGLGTWRAEYWNPGHDIHYDESGAFFVATGDIGIEYNFDIPLQISLDFRPEIYVSSDYNDVRDDSFGADFGLSIRYKF</sequence>
<dbReference type="SUPFAM" id="SSF56925">
    <property type="entry name" value="OMPA-like"/>
    <property type="match status" value="1"/>
</dbReference>
<feature type="signal peptide" evidence="1">
    <location>
        <begin position="1"/>
        <end position="20"/>
    </location>
</feature>
<dbReference type="STRING" id="1121899.GCA_000430025_01384"/>
<protein>
    <recommendedName>
        <fullName evidence="4">Outer membrane protein beta-barrel domain-containing protein</fullName>
    </recommendedName>
</protein>
<dbReference type="Gene3D" id="2.40.160.20">
    <property type="match status" value="1"/>
</dbReference>
<dbReference type="Proteomes" id="UP000030121">
    <property type="component" value="Unassembled WGS sequence"/>
</dbReference>
<evidence type="ECO:0000313" key="2">
    <source>
        <dbReference type="EMBL" id="KGO89964.1"/>
    </source>
</evidence>
<name>A0A0A2MCF9_9FLAO</name>
<organism evidence="2 3">
    <name type="scientific">Flavobacterium suncheonense GH29-5 = DSM 17707</name>
    <dbReference type="NCBI Taxonomy" id="1121899"/>
    <lineage>
        <taxon>Bacteria</taxon>
        <taxon>Pseudomonadati</taxon>
        <taxon>Bacteroidota</taxon>
        <taxon>Flavobacteriia</taxon>
        <taxon>Flavobacteriales</taxon>
        <taxon>Flavobacteriaceae</taxon>
        <taxon>Flavobacterium</taxon>
    </lineage>
</organism>
<accession>A0A0A2MCF9</accession>
<reference evidence="2 3" key="1">
    <citation type="submission" date="2013-09" db="EMBL/GenBank/DDBJ databases">
        <authorList>
            <person name="Zeng Z."/>
            <person name="Chen C."/>
        </authorList>
    </citation>
    <scope>NUCLEOTIDE SEQUENCE [LARGE SCALE GENOMIC DNA]</scope>
    <source>
        <strain evidence="2 3">GH29-5</strain>
    </source>
</reference>
<dbReference type="EMBL" id="JRLW01000004">
    <property type="protein sequence ID" value="KGO89964.1"/>
    <property type="molecule type" value="Genomic_DNA"/>
</dbReference>
<dbReference type="RefSeq" id="WP_026981610.1">
    <property type="nucleotide sequence ID" value="NZ_JRLW01000004.1"/>
</dbReference>
<keyword evidence="1" id="KW-0732">Signal</keyword>
<evidence type="ECO:0000313" key="3">
    <source>
        <dbReference type="Proteomes" id="UP000030121"/>
    </source>
</evidence>
<comment type="caution">
    <text evidence="2">The sequence shown here is derived from an EMBL/GenBank/DDBJ whole genome shotgun (WGS) entry which is preliminary data.</text>
</comment>
<gene>
    <name evidence="2" type="ORF">Q764_04975</name>
</gene>